<dbReference type="RefSeq" id="WP_132778211.1">
    <property type="nucleotide sequence ID" value="NZ_SMBZ01000032.1"/>
</dbReference>
<dbReference type="InterPro" id="IPR011990">
    <property type="entry name" value="TPR-like_helical_dom_sf"/>
</dbReference>
<keyword evidence="1" id="KW-0175">Coiled coil</keyword>
<accession>A0A4R3VUY8</accession>
<keyword evidence="4" id="KW-1185">Reference proteome</keyword>
<dbReference type="Gene3D" id="1.25.40.10">
    <property type="entry name" value="Tetratricopeptide repeat domain"/>
    <property type="match status" value="1"/>
</dbReference>
<evidence type="ECO:0000313" key="4">
    <source>
        <dbReference type="Proteomes" id="UP000295197"/>
    </source>
</evidence>
<evidence type="ECO:0000256" key="1">
    <source>
        <dbReference type="SAM" id="Coils"/>
    </source>
</evidence>
<evidence type="ECO:0000256" key="2">
    <source>
        <dbReference type="SAM" id="Phobius"/>
    </source>
</evidence>
<feature type="transmembrane region" description="Helical" evidence="2">
    <location>
        <begin position="393"/>
        <end position="411"/>
    </location>
</feature>
<reference evidence="3 4" key="1">
    <citation type="submission" date="2019-03" db="EMBL/GenBank/DDBJ databases">
        <title>Genomic Encyclopedia of Type Strains, Phase IV (KMG-IV): sequencing the most valuable type-strain genomes for metagenomic binning, comparative biology and taxonomic classification.</title>
        <authorList>
            <person name="Goeker M."/>
        </authorList>
    </citation>
    <scope>NUCLEOTIDE SEQUENCE [LARGE SCALE GENOMIC DNA]</scope>
    <source>
        <strain evidence="3 4">DSM 22362</strain>
    </source>
</reference>
<evidence type="ECO:0008006" key="5">
    <source>
        <dbReference type="Google" id="ProtNLM"/>
    </source>
</evidence>
<dbReference type="Proteomes" id="UP000295197">
    <property type="component" value="Unassembled WGS sequence"/>
</dbReference>
<gene>
    <name evidence="3" type="ORF">EDC17_103210</name>
</gene>
<keyword evidence="2" id="KW-1133">Transmembrane helix</keyword>
<sequence length="577" mass="67746">MKTKLTRTLLLGLFFLWGTYPVWGQHMNEIVATKDPLKQLEKVLMSPVDYKQDTLTLQRNLKPILDLANKEHSVPLKWAYYMLMADGYSIAFDRVNPRTDHFFSLGEKLVFDNDYPILQMVGNVRHGSCYFTYRAVKEAFPYFLQAADLQKNIAPEKVPLIEMHYNFLARFYSFIGDNAKAVDYLKLALPFTEKLSRKQIDMTNSIAVYLRRDSLFDQSHTYFIQAMQTAKLAKDSVWIGIIAGNLADFEWEKGHKDKAMALVRQNIDLSLRYNELLDAMRANLILASMLIDQKQWLKAKEHVHSSMRLMEDKPYFLNFKRDAAKALSQIAKGMGQPDEELRQLHRFISYEDSLDKRNSNSEMQKISWKWEMERYEQAIKTAEDRRQQIKQTYQYVGVFLILIFVIVLLLINRTKNKIQIRSTLLEKEQLALTYEKQLVDQELLVLKDSLQEFTDTIKINDQTINRLRRELLEENKHAPESQTQIAKSLNMMLETHIMTDDRWMRFKNVFDKVHPNFLQRQKEIYPKLTENDLRLIALGKLELSNRSMSDLLGVSLEGIKKAKQRLKKKLDEMNSPS</sequence>
<dbReference type="OrthoDB" id="621195at2"/>
<protein>
    <recommendedName>
        <fullName evidence="5">MalT-like TPR region domain-containing protein</fullName>
    </recommendedName>
</protein>
<feature type="coiled-coil region" evidence="1">
    <location>
        <begin position="365"/>
        <end position="392"/>
    </location>
</feature>
<proteinExistence type="predicted"/>
<evidence type="ECO:0000313" key="3">
    <source>
        <dbReference type="EMBL" id="TCV10478.1"/>
    </source>
</evidence>
<dbReference type="AlphaFoldDB" id="A0A4R3VUY8"/>
<dbReference type="EMBL" id="SMBZ01000032">
    <property type="protein sequence ID" value="TCV10478.1"/>
    <property type="molecule type" value="Genomic_DNA"/>
</dbReference>
<comment type="caution">
    <text evidence="3">The sequence shown here is derived from an EMBL/GenBank/DDBJ whole genome shotgun (WGS) entry which is preliminary data.</text>
</comment>
<keyword evidence="2" id="KW-0812">Transmembrane</keyword>
<keyword evidence="2" id="KW-0472">Membrane</keyword>
<organism evidence="3 4">
    <name type="scientific">Sphingobacterium alimentarium</name>
    <dbReference type="NCBI Taxonomy" id="797292"/>
    <lineage>
        <taxon>Bacteria</taxon>
        <taxon>Pseudomonadati</taxon>
        <taxon>Bacteroidota</taxon>
        <taxon>Sphingobacteriia</taxon>
        <taxon>Sphingobacteriales</taxon>
        <taxon>Sphingobacteriaceae</taxon>
        <taxon>Sphingobacterium</taxon>
    </lineage>
</organism>
<name>A0A4R3VUY8_9SPHI</name>
<dbReference type="SUPFAM" id="SSF48452">
    <property type="entry name" value="TPR-like"/>
    <property type="match status" value="1"/>
</dbReference>